<dbReference type="Pfam" id="PF18294">
    <property type="entry name" value="Pept_S41_N"/>
    <property type="match status" value="1"/>
</dbReference>
<dbReference type="Pfam" id="PF03572">
    <property type="entry name" value="Peptidase_S41"/>
    <property type="match status" value="1"/>
</dbReference>
<name>A0A1M5SZD5_9FLAO</name>
<dbReference type="GO" id="GO:0007165">
    <property type="term" value="P:signal transduction"/>
    <property type="evidence" value="ECO:0007669"/>
    <property type="project" value="TreeGrafter"/>
</dbReference>
<dbReference type="GO" id="GO:0004175">
    <property type="term" value="F:endopeptidase activity"/>
    <property type="evidence" value="ECO:0007669"/>
    <property type="project" value="TreeGrafter"/>
</dbReference>
<feature type="domain" description="Tail specific protease" evidence="2">
    <location>
        <begin position="206"/>
        <end position="422"/>
    </location>
</feature>
<evidence type="ECO:0000256" key="1">
    <source>
        <dbReference type="SAM" id="SignalP"/>
    </source>
</evidence>
<dbReference type="SUPFAM" id="SSF52096">
    <property type="entry name" value="ClpP/crotonase"/>
    <property type="match status" value="1"/>
</dbReference>
<dbReference type="PANTHER" id="PTHR32060:SF30">
    <property type="entry name" value="CARBOXY-TERMINAL PROCESSING PROTEASE CTPA"/>
    <property type="match status" value="1"/>
</dbReference>
<dbReference type="GO" id="GO:0006508">
    <property type="term" value="P:proteolysis"/>
    <property type="evidence" value="ECO:0007669"/>
    <property type="project" value="InterPro"/>
</dbReference>
<dbReference type="PROSITE" id="PS51257">
    <property type="entry name" value="PROKAR_LIPOPROTEIN"/>
    <property type="match status" value="1"/>
</dbReference>
<dbReference type="SUPFAM" id="SSF50156">
    <property type="entry name" value="PDZ domain-like"/>
    <property type="match status" value="1"/>
</dbReference>
<dbReference type="RefSeq" id="WP_073086041.1">
    <property type="nucleotide sequence ID" value="NZ_FQWS01000002.1"/>
</dbReference>
<proteinExistence type="predicted"/>
<dbReference type="InterPro" id="IPR005151">
    <property type="entry name" value="Tail-specific_protease"/>
</dbReference>
<dbReference type="InterPro" id="IPR036034">
    <property type="entry name" value="PDZ_sf"/>
</dbReference>
<feature type="chain" id="PRO_5012341508" evidence="1">
    <location>
        <begin position="24"/>
        <end position="479"/>
    </location>
</feature>
<dbReference type="Gene3D" id="2.30.42.10">
    <property type="match status" value="1"/>
</dbReference>
<keyword evidence="4" id="KW-1185">Reference proteome</keyword>
<dbReference type="GO" id="GO:0030288">
    <property type="term" value="C:outer membrane-bounded periplasmic space"/>
    <property type="evidence" value="ECO:0007669"/>
    <property type="project" value="TreeGrafter"/>
</dbReference>
<reference evidence="4" key="1">
    <citation type="submission" date="2016-11" db="EMBL/GenBank/DDBJ databases">
        <authorList>
            <person name="Varghese N."/>
            <person name="Submissions S."/>
        </authorList>
    </citation>
    <scope>NUCLEOTIDE SEQUENCE [LARGE SCALE GENOMIC DNA]</scope>
    <source>
        <strain evidence="4">DSM 25330</strain>
    </source>
</reference>
<dbReference type="InterPro" id="IPR041613">
    <property type="entry name" value="Pept_S41_N"/>
</dbReference>
<feature type="signal peptide" evidence="1">
    <location>
        <begin position="1"/>
        <end position="23"/>
    </location>
</feature>
<organism evidence="3 4">
    <name type="scientific">Winogradskyella jejuensis</name>
    <dbReference type="NCBI Taxonomy" id="1089305"/>
    <lineage>
        <taxon>Bacteria</taxon>
        <taxon>Pseudomonadati</taxon>
        <taxon>Bacteroidota</taxon>
        <taxon>Flavobacteriia</taxon>
        <taxon>Flavobacteriales</taxon>
        <taxon>Flavobacteriaceae</taxon>
        <taxon>Winogradskyella</taxon>
    </lineage>
</organism>
<evidence type="ECO:0000259" key="2">
    <source>
        <dbReference type="SMART" id="SM00245"/>
    </source>
</evidence>
<dbReference type="SMART" id="SM00245">
    <property type="entry name" value="TSPc"/>
    <property type="match status" value="1"/>
</dbReference>
<dbReference type="STRING" id="1089305.SAMN05444148_2017"/>
<dbReference type="GO" id="GO:0008236">
    <property type="term" value="F:serine-type peptidase activity"/>
    <property type="evidence" value="ECO:0007669"/>
    <property type="project" value="InterPro"/>
</dbReference>
<dbReference type="PANTHER" id="PTHR32060">
    <property type="entry name" value="TAIL-SPECIFIC PROTEASE"/>
    <property type="match status" value="1"/>
</dbReference>
<evidence type="ECO:0000313" key="4">
    <source>
        <dbReference type="Proteomes" id="UP000184522"/>
    </source>
</evidence>
<accession>A0A1M5SZD5</accession>
<dbReference type="OrthoDB" id="7168509at2"/>
<protein>
    <submittedName>
        <fullName evidence="3">Peptidase family S41</fullName>
    </submittedName>
</protein>
<dbReference type="Gene3D" id="3.90.226.10">
    <property type="entry name" value="2-enoyl-CoA Hydratase, Chain A, domain 1"/>
    <property type="match status" value="1"/>
</dbReference>
<evidence type="ECO:0000313" key="3">
    <source>
        <dbReference type="EMBL" id="SHH43836.1"/>
    </source>
</evidence>
<sequence>MNQKFKLLLLTITVAFFATSCFEDQDDNLVLTADVKDFVWKGMNEFYLYGEDVPDLRNTRFGINGGDNRYESTPEYLEYLNGFSSPEALFDALVFDAGNTDRFSQIFPDLFAAIDLLNGTNETNGLRRLFGFELNGSFYVRVGLVLNGSNADLAGVRRNMVISGVNGTTLTAENANSLLSQNTITLNFADYDDNGTEELDDDTATPNGQSITVSREQFTDNPVHRVEVIQEGNETIGYLMYNGFRNNFETELNAAFAQLSAANVEHLVIDLRYNGGGAIVTAARLASMITGQFDGQVLAKTVNGPNRQEDNTDFTFTNSIDGGAAINSLGLDKVYVITTSNSASASELIINSLNPYIQVIQVGTTTTGKTTSNRLVFDSPDFGTSSVTSAHIYALFPLVGNVTNRDDVSVPSTGLVPDIELAESSANFGTLGDPEEPLLKRAIEDITGAGRFANFSNNTGPSELKSIGAEEPFFGYMYE</sequence>
<dbReference type="InterPro" id="IPR029045">
    <property type="entry name" value="ClpP/crotonase-like_dom_sf"/>
</dbReference>
<gene>
    <name evidence="3" type="ORF">SAMN05444148_2017</name>
</gene>
<dbReference type="AlphaFoldDB" id="A0A1M5SZD5"/>
<dbReference type="EMBL" id="FQWS01000002">
    <property type="protein sequence ID" value="SHH43836.1"/>
    <property type="molecule type" value="Genomic_DNA"/>
</dbReference>
<dbReference type="Gene3D" id="3.30.750.170">
    <property type="match status" value="1"/>
</dbReference>
<keyword evidence="1" id="KW-0732">Signal</keyword>
<dbReference type="Proteomes" id="UP000184522">
    <property type="component" value="Unassembled WGS sequence"/>
</dbReference>
<dbReference type="CDD" id="cd07561">
    <property type="entry name" value="Peptidase_S41_CPP_like"/>
    <property type="match status" value="1"/>
</dbReference>